<gene>
    <name evidence="13" type="primary">murG1</name>
    <name evidence="10" type="synonym">murG</name>
    <name evidence="13" type="ORF">CGLAU_08390</name>
</gene>
<keyword evidence="4 10" id="KW-0808">Transferase</keyword>
<dbReference type="Gene3D" id="3.40.50.2000">
    <property type="entry name" value="Glycogen Phosphorylase B"/>
    <property type="match status" value="2"/>
</dbReference>
<dbReference type="GO" id="GO:0050511">
    <property type="term" value="F:undecaprenyldiphospho-muramoylpentapeptide beta-N-acetylglucosaminyltransferase activity"/>
    <property type="evidence" value="ECO:0007669"/>
    <property type="project" value="UniProtKB-UniRule"/>
</dbReference>
<dbReference type="CDD" id="cd03785">
    <property type="entry name" value="GT28_MurG"/>
    <property type="match status" value="1"/>
</dbReference>
<dbReference type="KEGG" id="cgv:CGLAU_08390"/>
<dbReference type="GO" id="GO:0008360">
    <property type="term" value="P:regulation of cell shape"/>
    <property type="evidence" value="ECO:0007669"/>
    <property type="project" value="UniProtKB-KW"/>
</dbReference>
<accession>A0A1Q2HXS8</accession>
<dbReference type="GO" id="GO:0071555">
    <property type="term" value="P:cell wall organization"/>
    <property type="evidence" value="ECO:0007669"/>
    <property type="project" value="UniProtKB-KW"/>
</dbReference>
<dbReference type="Pfam" id="PF04101">
    <property type="entry name" value="Glyco_tran_28_C"/>
    <property type="match status" value="1"/>
</dbReference>
<comment type="function">
    <text evidence="10">Cell wall formation. Catalyzes the transfer of a GlcNAc subunit on undecaprenyl-pyrophosphoryl-MurNAc-pentapeptide (lipid intermediate I) to form undecaprenyl-pyrophosphoryl-MurNAc-(pentapeptide)GlcNAc (lipid intermediate II).</text>
</comment>
<dbReference type="GO" id="GO:0051301">
    <property type="term" value="P:cell division"/>
    <property type="evidence" value="ECO:0007669"/>
    <property type="project" value="UniProtKB-KW"/>
</dbReference>
<evidence type="ECO:0000256" key="9">
    <source>
        <dbReference type="ARBA" id="ARBA00023316"/>
    </source>
</evidence>
<dbReference type="Proteomes" id="UP000217209">
    <property type="component" value="Chromosome"/>
</dbReference>
<dbReference type="HAMAP" id="MF_00033">
    <property type="entry name" value="MurG"/>
    <property type="match status" value="1"/>
</dbReference>
<evidence type="ECO:0000256" key="8">
    <source>
        <dbReference type="ARBA" id="ARBA00023306"/>
    </source>
</evidence>
<evidence type="ECO:0000256" key="6">
    <source>
        <dbReference type="ARBA" id="ARBA00022984"/>
    </source>
</evidence>
<keyword evidence="7 10" id="KW-0472">Membrane</keyword>
<comment type="similarity">
    <text evidence="10">Belongs to the glycosyltransferase 28 family. MurG subfamily.</text>
</comment>
<sequence>MAPSVVVAGGGTAGHIEPALAVGEVLRDAHNANVVALGTERGLETSIVPARGFELRLIDPVPIPRSKPWLLAGVPFKLNKSVSQTRRILKDTGAQAVFGTGGYVAAPAYLAARSLGIPFYVLETNALAGMANKLGVRLGGTGFNAVANSGMPGDVVGIPVRPGVGVDPDGAKAERGLKMWNLDPDRKTLLVTGGSQGAVRINEALAGAVERLVADGFQILHAYGRKNDAPAAHEHYTAVPYIDDMEAAYAVADMVVCRSGAMTVAENSAASLPAVYVPLPHGNGEQGLNSAHLVSAGAAVRIDDAALTPESLYTAVSEILGDDTRLADMRAALAQSGAGNVAEDLAARIIHDIASNTDQAVGSK</sequence>
<evidence type="ECO:0000259" key="12">
    <source>
        <dbReference type="Pfam" id="PF04101"/>
    </source>
</evidence>
<comment type="catalytic activity">
    <reaction evidence="10">
        <text>di-trans,octa-cis-undecaprenyl diphospho-N-acetyl-alpha-D-muramoyl-L-alanyl-D-glutamyl-meso-2,6-diaminopimeloyl-D-alanyl-D-alanine + UDP-N-acetyl-alpha-D-glucosamine = di-trans,octa-cis-undecaprenyl diphospho-[N-acetyl-alpha-D-glucosaminyl-(1-&gt;4)]-N-acetyl-alpha-D-muramoyl-L-alanyl-D-glutamyl-meso-2,6-diaminopimeloyl-D-alanyl-D-alanine + UDP + H(+)</text>
        <dbReference type="Rhea" id="RHEA:31227"/>
        <dbReference type="ChEBI" id="CHEBI:15378"/>
        <dbReference type="ChEBI" id="CHEBI:57705"/>
        <dbReference type="ChEBI" id="CHEBI:58223"/>
        <dbReference type="ChEBI" id="CHEBI:61387"/>
        <dbReference type="ChEBI" id="CHEBI:61388"/>
        <dbReference type="EC" id="2.4.1.227"/>
    </reaction>
</comment>
<feature type="binding site" evidence="10">
    <location>
        <position position="125"/>
    </location>
    <ligand>
        <name>UDP-N-acetyl-alpha-D-glucosamine</name>
        <dbReference type="ChEBI" id="CHEBI:57705"/>
    </ligand>
</feature>
<keyword evidence="8 10" id="KW-0131">Cell cycle</keyword>
<dbReference type="InterPro" id="IPR007235">
    <property type="entry name" value="Glyco_trans_28_C"/>
</dbReference>
<organism evidence="13 14">
    <name type="scientific">Corynebacterium glaucum</name>
    <dbReference type="NCBI Taxonomy" id="187491"/>
    <lineage>
        <taxon>Bacteria</taxon>
        <taxon>Bacillati</taxon>
        <taxon>Actinomycetota</taxon>
        <taxon>Actinomycetes</taxon>
        <taxon>Mycobacteriales</taxon>
        <taxon>Corynebacteriaceae</taxon>
        <taxon>Corynebacterium</taxon>
    </lineage>
</organism>
<dbReference type="InterPro" id="IPR004276">
    <property type="entry name" value="GlycoTrans_28_N"/>
</dbReference>
<dbReference type="PANTHER" id="PTHR21015">
    <property type="entry name" value="UDP-N-ACETYLGLUCOSAMINE--N-ACETYLMURAMYL-(PENTAPEPTIDE) PYROPHOSPHORYL-UNDECAPRENOL N-ACETYLGLUCOSAMINE TRANSFERASE 1"/>
    <property type="match status" value="1"/>
</dbReference>
<dbReference type="GO" id="GO:0005886">
    <property type="term" value="C:plasma membrane"/>
    <property type="evidence" value="ECO:0007669"/>
    <property type="project" value="UniProtKB-SubCell"/>
</dbReference>
<feature type="domain" description="Glycosyl transferase family 28 C-terminal" evidence="12">
    <location>
        <begin position="188"/>
        <end position="343"/>
    </location>
</feature>
<dbReference type="UniPathway" id="UPA00219"/>
<evidence type="ECO:0000256" key="10">
    <source>
        <dbReference type="HAMAP-Rule" id="MF_00033"/>
    </source>
</evidence>
<dbReference type="Pfam" id="PF03033">
    <property type="entry name" value="Glyco_transf_28"/>
    <property type="match status" value="1"/>
</dbReference>
<evidence type="ECO:0000313" key="14">
    <source>
        <dbReference type="Proteomes" id="UP000217209"/>
    </source>
</evidence>
<evidence type="ECO:0000256" key="1">
    <source>
        <dbReference type="ARBA" id="ARBA00022475"/>
    </source>
</evidence>
<feature type="binding site" evidence="10">
    <location>
        <begin position="12"/>
        <end position="14"/>
    </location>
    <ligand>
        <name>UDP-N-acetyl-alpha-D-glucosamine</name>
        <dbReference type="ChEBI" id="CHEBI:57705"/>
    </ligand>
</feature>
<reference evidence="13 14" key="1">
    <citation type="submission" date="2016-12" db="EMBL/GenBank/DDBJ databases">
        <authorList>
            <person name="Song W.-J."/>
            <person name="Kurnit D.M."/>
        </authorList>
    </citation>
    <scope>NUCLEOTIDE SEQUENCE [LARGE SCALE GENOMIC DNA]</scope>
    <source>
        <strain evidence="13 14">DSM 30827</strain>
    </source>
</reference>
<dbReference type="GO" id="GO:0009252">
    <property type="term" value="P:peptidoglycan biosynthetic process"/>
    <property type="evidence" value="ECO:0007669"/>
    <property type="project" value="UniProtKB-UniRule"/>
</dbReference>
<keyword evidence="6 10" id="KW-0573">Peptidoglycan synthesis</keyword>
<dbReference type="InterPro" id="IPR006009">
    <property type="entry name" value="GlcNAc_MurG"/>
</dbReference>
<keyword evidence="14" id="KW-1185">Reference proteome</keyword>
<dbReference type="AlphaFoldDB" id="A0A1Q2HXS8"/>
<evidence type="ECO:0000256" key="4">
    <source>
        <dbReference type="ARBA" id="ARBA00022679"/>
    </source>
</evidence>
<evidence type="ECO:0000256" key="3">
    <source>
        <dbReference type="ARBA" id="ARBA00022676"/>
    </source>
</evidence>
<dbReference type="SUPFAM" id="SSF53756">
    <property type="entry name" value="UDP-Glycosyltransferase/glycogen phosphorylase"/>
    <property type="match status" value="1"/>
</dbReference>
<evidence type="ECO:0000313" key="13">
    <source>
        <dbReference type="EMBL" id="AQQ15633.1"/>
    </source>
</evidence>
<keyword evidence="9 10" id="KW-0961">Cell wall biogenesis/degradation</keyword>
<dbReference type="RefSeq" id="WP_095660298.1">
    <property type="nucleotide sequence ID" value="NZ_CP019688.1"/>
</dbReference>
<evidence type="ECO:0000256" key="2">
    <source>
        <dbReference type="ARBA" id="ARBA00022618"/>
    </source>
</evidence>
<dbReference type="GO" id="GO:0005975">
    <property type="term" value="P:carbohydrate metabolic process"/>
    <property type="evidence" value="ECO:0007669"/>
    <property type="project" value="InterPro"/>
</dbReference>
<name>A0A1Q2HXS8_9CORY</name>
<keyword evidence="3 10" id="KW-0328">Glycosyltransferase</keyword>
<proteinExistence type="inferred from homology"/>
<keyword evidence="2 10" id="KW-0132">Cell division</keyword>
<keyword evidence="1 10" id="KW-1003">Cell membrane</keyword>
<dbReference type="EMBL" id="CP019688">
    <property type="protein sequence ID" value="AQQ15633.1"/>
    <property type="molecule type" value="Genomic_DNA"/>
</dbReference>
<evidence type="ECO:0000256" key="5">
    <source>
        <dbReference type="ARBA" id="ARBA00022960"/>
    </source>
</evidence>
<evidence type="ECO:0000259" key="11">
    <source>
        <dbReference type="Pfam" id="PF03033"/>
    </source>
</evidence>
<dbReference type="OrthoDB" id="9808936at2"/>
<feature type="binding site" evidence="10">
    <location>
        <position position="195"/>
    </location>
    <ligand>
        <name>UDP-N-acetyl-alpha-D-glucosamine</name>
        <dbReference type="ChEBI" id="CHEBI:57705"/>
    </ligand>
</feature>
<dbReference type="PANTHER" id="PTHR21015:SF22">
    <property type="entry name" value="GLYCOSYLTRANSFERASE"/>
    <property type="match status" value="1"/>
</dbReference>
<feature type="domain" description="Glycosyltransferase family 28 N-terminal" evidence="11">
    <location>
        <begin position="5"/>
        <end position="137"/>
    </location>
</feature>
<feature type="binding site" evidence="10">
    <location>
        <position position="161"/>
    </location>
    <ligand>
        <name>UDP-N-acetyl-alpha-D-glucosamine</name>
        <dbReference type="ChEBI" id="CHEBI:57705"/>
    </ligand>
</feature>
<feature type="binding site" evidence="10">
    <location>
        <position position="286"/>
    </location>
    <ligand>
        <name>UDP-N-acetyl-alpha-D-glucosamine</name>
        <dbReference type="ChEBI" id="CHEBI:57705"/>
    </ligand>
</feature>
<feature type="binding site" evidence="10">
    <location>
        <position position="242"/>
    </location>
    <ligand>
        <name>UDP-N-acetyl-alpha-D-glucosamine</name>
        <dbReference type="ChEBI" id="CHEBI:57705"/>
    </ligand>
</feature>
<dbReference type="EC" id="2.4.1.227" evidence="10"/>
<dbReference type="GO" id="GO:0051991">
    <property type="term" value="F:UDP-N-acetyl-D-glucosamine:N-acetylmuramoyl-L-alanyl-D-glutamyl-meso-2,6-diaminopimelyl-D-alanyl-D-alanine-diphosphoundecaprenol 4-beta-N-acetylglucosaminlytransferase activity"/>
    <property type="evidence" value="ECO:0007669"/>
    <property type="project" value="RHEA"/>
</dbReference>
<comment type="subcellular location">
    <subcellularLocation>
        <location evidence="10">Cell membrane</location>
        <topology evidence="10">Peripheral membrane protein</topology>
        <orientation evidence="10">Cytoplasmic side</orientation>
    </subcellularLocation>
</comment>
<comment type="pathway">
    <text evidence="10">Cell wall biogenesis; peptidoglycan biosynthesis.</text>
</comment>
<protein>
    <recommendedName>
        <fullName evidence="10">UDP-N-acetylglucosamine--N-acetylmuramyl-(pentapeptide) pyrophosphoryl-undecaprenol N-acetylglucosamine transferase</fullName>
        <ecNumber evidence="10">2.4.1.227</ecNumber>
    </recommendedName>
    <alternativeName>
        <fullName evidence="10">Undecaprenyl-PP-MurNAc-pentapeptide-UDPGlcNAc GlcNAc transferase</fullName>
    </alternativeName>
</protein>
<comment type="caution">
    <text evidence="10">Lacks conserved residue(s) required for the propagation of feature annotation.</text>
</comment>
<evidence type="ECO:0000256" key="7">
    <source>
        <dbReference type="ARBA" id="ARBA00023136"/>
    </source>
</evidence>
<keyword evidence="5 10" id="KW-0133">Cell shape</keyword>